<feature type="domain" description="C2H2-type" evidence="8">
    <location>
        <begin position="411"/>
        <end position="438"/>
    </location>
</feature>
<feature type="domain" description="ZAD" evidence="9">
    <location>
        <begin position="5"/>
        <end position="75"/>
    </location>
</feature>
<feature type="domain" description="C2H2-type" evidence="8">
    <location>
        <begin position="439"/>
        <end position="466"/>
    </location>
</feature>
<gene>
    <name evidence="10" type="ORF">CHILSU_LOCUS7506</name>
</gene>
<evidence type="ECO:0000256" key="6">
    <source>
        <dbReference type="PROSITE-ProRule" id="PRU00042"/>
    </source>
</evidence>
<feature type="domain" description="C2H2-type" evidence="8">
    <location>
        <begin position="327"/>
        <end position="354"/>
    </location>
</feature>
<accession>A0ABN8L5K3</accession>
<evidence type="ECO:0000256" key="3">
    <source>
        <dbReference type="ARBA" id="ARBA00022771"/>
    </source>
</evidence>
<keyword evidence="11" id="KW-1185">Reference proteome</keyword>
<organism evidence="10 11">
    <name type="scientific">Chilo suppressalis</name>
    <name type="common">Asiatic rice borer moth</name>
    <dbReference type="NCBI Taxonomy" id="168631"/>
    <lineage>
        <taxon>Eukaryota</taxon>
        <taxon>Metazoa</taxon>
        <taxon>Ecdysozoa</taxon>
        <taxon>Arthropoda</taxon>
        <taxon>Hexapoda</taxon>
        <taxon>Insecta</taxon>
        <taxon>Pterygota</taxon>
        <taxon>Neoptera</taxon>
        <taxon>Endopterygota</taxon>
        <taxon>Lepidoptera</taxon>
        <taxon>Glossata</taxon>
        <taxon>Ditrysia</taxon>
        <taxon>Pyraloidea</taxon>
        <taxon>Crambidae</taxon>
        <taxon>Crambinae</taxon>
        <taxon>Chilo</taxon>
    </lineage>
</organism>
<keyword evidence="1 7" id="KW-0479">Metal-binding</keyword>
<dbReference type="Gene3D" id="3.30.160.60">
    <property type="entry name" value="Classic Zinc Finger"/>
    <property type="match status" value="8"/>
</dbReference>
<feature type="domain" description="C2H2-type" evidence="8">
    <location>
        <begin position="299"/>
        <end position="326"/>
    </location>
</feature>
<dbReference type="SUPFAM" id="SSF57716">
    <property type="entry name" value="Glucocorticoid receptor-like (DNA-binding domain)"/>
    <property type="match status" value="1"/>
</dbReference>
<dbReference type="PROSITE" id="PS51915">
    <property type="entry name" value="ZAD"/>
    <property type="match status" value="1"/>
</dbReference>
<evidence type="ECO:0000259" key="9">
    <source>
        <dbReference type="PROSITE" id="PS51915"/>
    </source>
</evidence>
<protein>
    <submittedName>
        <fullName evidence="10">Uncharacterized protein</fullName>
    </submittedName>
</protein>
<evidence type="ECO:0000259" key="8">
    <source>
        <dbReference type="PROSITE" id="PS50157"/>
    </source>
</evidence>
<feature type="domain" description="C2H2-type" evidence="8">
    <location>
        <begin position="383"/>
        <end position="410"/>
    </location>
</feature>
<evidence type="ECO:0000313" key="10">
    <source>
        <dbReference type="EMBL" id="CAH2987973.1"/>
    </source>
</evidence>
<feature type="domain" description="C2H2-type" evidence="8">
    <location>
        <begin position="355"/>
        <end position="382"/>
    </location>
</feature>
<dbReference type="PROSITE" id="PS00028">
    <property type="entry name" value="ZINC_FINGER_C2H2_1"/>
    <property type="match status" value="8"/>
</dbReference>
<evidence type="ECO:0000256" key="1">
    <source>
        <dbReference type="ARBA" id="ARBA00022723"/>
    </source>
</evidence>
<keyword evidence="4 7" id="KW-0862">Zinc</keyword>
<dbReference type="SMART" id="SM00355">
    <property type="entry name" value="ZnF_C2H2"/>
    <property type="match status" value="9"/>
</dbReference>
<keyword evidence="5" id="KW-0539">Nucleus</keyword>
<dbReference type="EMBL" id="OU963920">
    <property type="protein sequence ID" value="CAH2987973.1"/>
    <property type="molecule type" value="Genomic_DNA"/>
</dbReference>
<reference evidence="10" key="1">
    <citation type="submission" date="2021-12" db="EMBL/GenBank/DDBJ databases">
        <authorList>
            <person name="King R."/>
        </authorList>
    </citation>
    <scope>NUCLEOTIDE SEQUENCE</scope>
</reference>
<feature type="binding site" evidence="7">
    <location>
        <position position="48"/>
    </location>
    <ligand>
        <name>Zn(2+)</name>
        <dbReference type="ChEBI" id="CHEBI:29105"/>
    </ligand>
</feature>
<dbReference type="InterPro" id="IPR036236">
    <property type="entry name" value="Znf_C2H2_sf"/>
</dbReference>
<dbReference type="SMART" id="SM00868">
    <property type="entry name" value="zf-AD"/>
    <property type="match status" value="1"/>
</dbReference>
<feature type="domain" description="C2H2-type" evidence="8">
    <location>
        <begin position="495"/>
        <end position="522"/>
    </location>
</feature>
<keyword evidence="3 6" id="KW-0863">Zinc-finger</keyword>
<dbReference type="PANTHER" id="PTHR23235">
    <property type="entry name" value="KRUEPPEL-LIKE TRANSCRIPTION FACTOR"/>
    <property type="match status" value="1"/>
</dbReference>
<dbReference type="InterPro" id="IPR012934">
    <property type="entry name" value="Znf_AD"/>
</dbReference>
<dbReference type="Pfam" id="PF00096">
    <property type="entry name" value="zf-C2H2"/>
    <property type="match status" value="8"/>
</dbReference>
<dbReference type="InterPro" id="IPR013087">
    <property type="entry name" value="Znf_C2H2_type"/>
</dbReference>
<dbReference type="Proteomes" id="UP001153292">
    <property type="component" value="Chromosome 27"/>
</dbReference>
<sequence>MSRLQACRVCLAHHSRMYSILNGPLQQIYEYITEIPLVMGDIWPTCICYICYHMMRKFKKFIDKSLKANELLLQLISSESEVTTDTLNMIVKRQPDIAWNYSVSPMESIMLVDPEEVNLEVTFKVEKVKSESDLEEMQDQSETEAKLTNEIEVDSPTASRTTEETTETGNEVQNIDVKIITEYKNNDSLSKPTIFTNRSDENNAVKNKHNKVKNHKENLTCDTCKNVFFCKRNLESHITKFHTEISVIANQNCTNTKENCNENDNKTKLESIIVSVTRSNRGYSINKRDIKTDIKENPYNSSICDKRFTQNSKLATHQRIHTGEKPYKCNVCDKRFIVSGHLNTHQRIHTGEKPYKCNICDKRFTESGNLSKHQRIHTGEKPYKCNTCDKRFTASSDLSKHKRIHTGEKPYKCNACDKRFTASSDLSKHKRTHTGEKPYKCNACDKRFTASSDLSTHKRIHTGEKPYKCNVCDKRFTDGSNLSRHKIIHTGEKPYKCNDCDKRFTQSGDLSRHKRIHTGEKL</sequence>
<evidence type="ECO:0000313" key="11">
    <source>
        <dbReference type="Proteomes" id="UP001153292"/>
    </source>
</evidence>
<dbReference type="SUPFAM" id="SSF57667">
    <property type="entry name" value="beta-beta-alpha zinc fingers"/>
    <property type="match status" value="4"/>
</dbReference>
<dbReference type="PANTHER" id="PTHR23235:SF142">
    <property type="entry name" value="ZINC FINGER PROTEIN 384"/>
    <property type="match status" value="1"/>
</dbReference>
<evidence type="ECO:0000256" key="7">
    <source>
        <dbReference type="PROSITE-ProRule" id="PRU01263"/>
    </source>
</evidence>
<feature type="domain" description="C2H2-type" evidence="8">
    <location>
        <begin position="467"/>
        <end position="494"/>
    </location>
</feature>
<dbReference type="PROSITE" id="PS50157">
    <property type="entry name" value="ZINC_FINGER_C2H2_2"/>
    <property type="match status" value="8"/>
</dbReference>
<name>A0ABN8L5K3_CHISP</name>
<dbReference type="Pfam" id="PF07776">
    <property type="entry name" value="zf-AD"/>
    <property type="match status" value="1"/>
</dbReference>
<keyword evidence="2" id="KW-0677">Repeat</keyword>
<proteinExistence type="predicted"/>
<feature type="binding site" evidence="7">
    <location>
        <position position="51"/>
    </location>
    <ligand>
        <name>Zn(2+)</name>
        <dbReference type="ChEBI" id="CHEBI:29105"/>
    </ligand>
</feature>
<feature type="binding site" evidence="7">
    <location>
        <position position="10"/>
    </location>
    <ligand>
        <name>Zn(2+)</name>
        <dbReference type="ChEBI" id="CHEBI:29105"/>
    </ligand>
</feature>
<evidence type="ECO:0000256" key="4">
    <source>
        <dbReference type="ARBA" id="ARBA00022833"/>
    </source>
</evidence>
<evidence type="ECO:0000256" key="5">
    <source>
        <dbReference type="ARBA" id="ARBA00023242"/>
    </source>
</evidence>
<evidence type="ECO:0000256" key="2">
    <source>
        <dbReference type="ARBA" id="ARBA00022737"/>
    </source>
</evidence>
<feature type="binding site" evidence="7">
    <location>
        <position position="7"/>
    </location>
    <ligand>
        <name>Zn(2+)</name>
        <dbReference type="ChEBI" id="CHEBI:29105"/>
    </ligand>
</feature>